<dbReference type="PANTHER" id="PTHR11877">
    <property type="entry name" value="HYDROXYMETHYLGLUTARYL-COA SYNTHASE"/>
    <property type="match status" value="1"/>
</dbReference>
<dbReference type="InterPro" id="IPR001099">
    <property type="entry name" value="Chalcone/stilbene_synt_N"/>
</dbReference>
<reference evidence="4" key="2">
    <citation type="submission" date="2020-09" db="EMBL/GenBank/DDBJ databases">
        <authorList>
            <person name="Sun Q."/>
            <person name="Ohkuma M."/>
        </authorList>
    </citation>
    <scope>NUCLEOTIDE SEQUENCE</scope>
    <source>
        <strain evidence="4">JCM 4790</strain>
    </source>
</reference>
<dbReference type="Pfam" id="PF00195">
    <property type="entry name" value="Chal_sti_synt_N"/>
    <property type="match status" value="1"/>
</dbReference>
<keyword evidence="5" id="KW-1185">Reference proteome</keyword>
<dbReference type="Gene3D" id="3.40.47.10">
    <property type="match status" value="2"/>
</dbReference>
<evidence type="ECO:0000313" key="5">
    <source>
        <dbReference type="Proteomes" id="UP000619244"/>
    </source>
</evidence>
<dbReference type="Proteomes" id="UP000619244">
    <property type="component" value="Unassembled WGS sequence"/>
</dbReference>
<evidence type="ECO:0000256" key="2">
    <source>
        <dbReference type="PIRSR" id="PIRSR000451-1"/>
    </source>
</evidence>
<dbReference type="GO" id="GO:0030639">
    <property type="term" value="P:polyketide biosynthetic process"/>
    <property type="evidence" value="ECO:0007669"/>
    <property type="project" value="TreeGrafter"/>
</dbReference>
<comment type="caution">
    <text evidence="4">The sequence shown here is derived from an EMBL/GenBank/DDBJ whole genome shotgun (WGS) entry which is preliminary data.</text>
</comment>
<dbReference type="RefSeq" id="WP_190194419.1">
    <property type="nucleotide sequence ID" value="NZ_BMVU01000063.1"/>
</dbReference>
<dbReference type="InterPro" id="IPR011141">
    <property type="entry name" value="Polyketide_synthase_type-III"/>
</dbReference>
<dbReference type="InterPro" id="IPR016039">
    <property type="entry name" value="Thiolase-like"/>
</dbReference>
<feature type="active site" description="Acyl-thioester intermediate" evidence="2">
    <location>
        <position position="138"/>
    </location>
</feature>
<accession>A0A918NZA9</accession>
<protein>
    <submittedName>
        <fullName evidence="4">Polyketide synthase</fullName>
    </submittedName>
</protein>
<organism evidence="4 5">
    <name type="scientific">Streptomyces minutiscleroticus</name>
    <dbReference type="NCBI Taxonomy" id="68238"/>
    <lineage>
        <taxon>Bacteria</taxon>
        <taxon>Bacillati</taxon>
        <taxon>Actinomycetota</taxon>
        <taxon>Actinomycetes</taxon>
        <taxon>Kitasatosporales</taxon>
        <taxon>Streptomycetaceae</taxon>
        <taxon>Streptomyces</taxon>
    </lineage>
</organism>
<gene>
    <name evidence="4" type="ORF">GCM10010358_70860</name>
</gene>
<dbReference type="EMBL" id="BMVU01000063">
    <property type="protein sequence ID" value="GGY07550.1"/>
    <property type="molecule type" value="Genomic_DNA"/>
</dbReference>
<dbReference type="SUPFAM" id="SSF53901">
    <property type="entry name" value="Thiolase-like"/>
    <property type="match status" value="2"/>
</dbReference>
<reference evidence="4" key="1">
    <citation type="journal article" date="2014" name="Int. J. Syst. Evol. Microbiol.">
        <title>Complete genome sequence of Corynebacterium casei LMG S-19264T (=DSM 44701T), isolated from a smear-ripened cheese.</title>
        <authorList>
            <consortium name="US DOE Joint Genome Institute (JGI-PGF)"/>
            <person name="Walter F."/>
            <person name="Albersmeier A."/>
            <person name="Kalinowski J."/>
            <person name="Ruckert C."/>
        </authorList>
    </citation>
    <scope>NUCLEOTIDE SEQUENCE</scope>
    <source>
        <strain evidence="4">JCM 4790</strain>
    </source>
</reference>
<feature type="domain" description="Chalcone/stilbene synthase N-terminal" evidence="3">
    <location>
        <begin position="62"/>
        <end position="199"/>
    </location>
</feature>
<dbReference type="PIRSF" id="PIRSF000451">
    <property type="entry name" value="PKS_III"/>
    <property type="match status" value="1"/>
</dbReference>
<dbReference type="AlphaFoldDB" id="A0A918NZA9"/>
<sequence length="353" mass="37708">MAYVNRPGIADAAHVVTTEQILDDIRERHPQHPQIAAITRIARTVGVTTRRFVRPLADVARTEEFQPRNERAFGDVCALAEHAGKQALKEAGIEPSDIGALITFHATGLAIPGLDVHLVQALDLPQTVTRIPLTQVACAGGAQALGLAASLVRPARPVLVAGAEALSSVYQHTDTGLPSMIYKMLFGDGGAAAVVSVEPLQQPGLHIDDTWTYVHRDNGQPTEHYYKLRADRYGYHFDSTRAAVTAVSQVVPRLPWLADGWQPSFGIIHPGSPRILDLVTEAGGCPNEALVHSRASLAEDGNVGGTAVLRVLARTHDAPPPDGAEGLLFGVGPGFCAAASRVRWTAARRPDQM</sequence>
<evidence type="ECO:0000313" key="4">
    <source>
        <dbReference type="EMBL" id="GGY07550.1"/>
    </source>
</evidence>
<proteinExistence type="predicted"/>
<evidence type="ECO:0000259" key="3">
    <source>
        <dbReference type="Pfam" id="PF00195"/>
    </source>
</evidence>
<keyword evidence="1" id="KW-0808">Transferase</keyword>
<evidence type="ECO:0000256" key="1">
    <source>
        <dbReference type="ARBA" id="ARBA00022679"/>
    </source>
</evidence>
<name>A0A918NZA9_9ACTN</name>
<dbReference type="PANTHER" id="PTHR11877:SF46">
    <property type="entry name" value="TYPE III POLYKETIDE SYNTHASE A"/>
    <property type="match status" value="1"/>
</dbReference>
<dbReference type="GO" id="GO:0016747">
    <property type="term" value="F:acyltransferase activity, transferring groups other than amino-acyl groups"/>
    <property type="evidence" value="ECO:0007669"/>
    <property type="project" value="InterPro"/>
</dbReference>